<dbReference type="SUPFAM" id="SSF46689">
    <property type="entry name" value="Homeodomain-like"/>
    <property type="match status" value="1"/>
</dbReference>
<dbReference type="GO" id="GO:0003676">
    <property type="term" value="F:nucleic acid binding"/>
    <property type="evidence" value="ECO:0007669"/>
    <property type="project" value="InterPro"/>
</dbReference>
<protein>
    <submittedName>
        <fullName evidence="2">IS630 family transposase</fullName>
    </submittedName>
</protein>
<evidence type="ECO:0000313" key="4">
    <source>
        <dbReference type="Proteomes" id="UP000564836"/>
    </source>
</evidence>
<dbReference type="EMBL" id="JACBFH010000003">
    <property type="protein sequence ID" value="NYY96514.1"/>
    <property type="molecule type" value="Genomic_DNA"/>
</dbReference>
<evidence type="ECO:0000313" key="3">
    <source>
        <dbReference type="EMBL" id="UGX99477.1"/>
    </source>
</evidence>
<dbReference type="InterPro" id="IPR038717">
    <property type="entry name" value="Tc1-like_DDE_dom"/>
</dbReference>
<dbReference type="AlphaFoldDB" id="A0A7Z0TWW5"/>
<reference evidence="2" key="2">
    <citation type="submission" date="2020-06" db="EMBL/GenBank/DDBJ databases">
        <title>Whole Genome Sequence of Bradyrhizobium sp. Strain 323S2.</title>
        <authorList>
            <person name="Bromfield E.S.P."/>
        </authorList>
    </citation>
    <scope>NUCLEOTIDE SEQUENCE [LARGE SCALE GENOMIC DNA]</scope>
    <source>
        <strain evidence="2">323S2</strain>
    </source>
</reference>
<gene>
    <name evidence="3" type="ORF">G6321_00054425</name>
    <name evidence="2" type="ORF">G6321_51905</name>
</gene>
<reference evidence="3 4" key="1">
    <citation type="journal article" date="2017" name="Syst. Appl. Microbiol.">
        <title>Soybeans inoculated with root zone soils of Canadian native legumes harbour diverse and novel Bradyrhizobium spp. that possess agricultural potential.</title>
        <authorList>
            <person name="Bromfield E.S.P."/>
            <person name="Cloutier S."/>
            <person name="Tambong J.T."/>
            <person name="Tran Thi T.V."/>
        </authorList>
    </citation>
    <scope>NUCLEOTIDE SEQUENCE [LARGE SCALE GENOMIC DNA]</scope>
    <source>
        <strain evidence="3 4">323S2</strain>
    </source>
</reference>
<dbReference type="PANTHER" id="PTHR30347">
    <property type="entry name" value="POTASSIUM CHANNEL RELATED"/>
    <property type="match status" value="1"/>
</dbReference>
<dbReference type="InterPro" id="IPR047655">
    <property type="entry name" value="Transpos_IS630-like"/>
</dbReference>
<dbReference type="PANTHER" id="PTHR30347:SF1">
    <property type="entry name" value="MECHANOSENSITIVE CHANNEL MSCK"/>
    <property type="match status" value="1"/>
</dbReference>
<dbReference type="Pfam" id="PF13358">
    <property type="entry name" value="DDE_3"/>
    <property type="match status" value="1"/>
</dbReference>
<dbReference type="InterPro" id="IPR012337">
    <property type="entry name" value="RNaseH-like_sf"/>
</dbReference>
<accession>A0A7Z0TWW5</accession>
<dbReference type="InterPro" id="IPR009057">
    <property type="entry name" value="Homeodomain-like_sf"/>
</dbReference>
<evidence type="ECO:0000313" key="2">
    <source>
        <dbReference type="EMBL" id="NYY96514.1"/>
    </source>
</evidence>
<dbReference type="SUPFAM" id="SSF53098">
    <property type="entry name" value="Ribonuclease H-like"/>
    <property type="match status" value="1"/>
</dbReference>
<dbReference type="InterPro" id="IPR052702">
    <property type="entry name" value="MscS-like_channel"/>
</dbReference>
<dbReference type="EMBL" id="CP088281">
    <property type="protein sequence ID" value="UGX99477.1"/>
    <property type="molecule type" value="Genomic_DNA"/>
</dbReference>
<dbReference type="Gene3D" id="3.30.420.10">
    <property type="entry name" value="Ribonuclease H-like superfamily/Ribonuclease H"/>
    <property type="match status" value="1"/>
</dbReference>
<organism evidence="2">
    <name type="scientific">Bradyrhizobium barranii subsp. barranii</name>
    <dbReference type="NCBI Taxonomy" id="2823807"/>
    <lineage>
        <taxon>Bacteria</taxon>
        <taxon>Pseudomonadati</taxon>
        <taxon>Pseudomonadota</taxon>
        <taxon>Alphaproteobacteria</taxon>
        <taxon>Hyphomicrobiales</taxon>
        <taxon>Nitrobacteraceae</taxon>
        <taxon>Bradyrhizobium</taxon>
        <taxon>Bradyrhizobium barranii</taxon>
    </lineage>
</organism>
<feature type="domain" description="Tc1-like transposase DDE" evidence="1">
    <location>
        <begin position="171"/>
        <end position="316"/>
    </location>
</feature>
<keyword evidence="3" id="KW-0614">Plasmid</keyword>
<geneLocation type="plasmid" evidence="3 4">
    <name>pBb323S2b</name>
</geneLocation>
<dbReference type="InterPro" id="IPR036397">
    <property type="entry name" value="RNaseH_sf"/>
</dbReference>
<evidence type="ECO:0000259" key="1">
    <source>
        <dbReference type="Pfam" id="PF13358"/>
    </source>
</evidence>
<dbReference type="Proteomes" id="UP000564836">
    <property type="component" value="Plasmid pBb323S2b"/>
</dbReference>
<name>A0A7Z0TWW5_9BRAD</name>
<sequence>MGNDLIVLDRKARRELEQLLTDGNTAQKIAKRARIVLMTADGHGVVAIMREVGVSKTTVWRWQDYFAEAGVDGLIKGRSKPPGRKPLSAAMKLKVVEKTVKERPANAAHWSVRSMAEEMGISHTSVQPIWAEHGLKPHLVRSFKISNDPDFVAKVEDIVGLNVDPPEKALVLSVDEKSQIQALDTQPGLPLKKGRAGTMTHDYKRNGTTTLFAALDVAAGTVIGECLARHRADEFLSFLKTIDRETPAHLDLHLILDNYATHKTPAVKRWLARHKRFTLHFTPTSCSWLNLVERLFAEITRQRIRRGTFNDVTELKTAIDEWIEHRNQNPMPFKWTAGAKSILAKHRRAKKALAIAKTGCK</sequence>
<dbReference type="Pfam" id="PF13384">
    <property type="entry name" value="HTH_23"/>
    <property type="match status" value="1"/>
</dbReference>
<reference evidence="3 4" key="3">
    <citation type="journal article" date="2022" name="Int. J. Syst. Evol. Microbiol.">
        <title>Strains of Bradyrhizobium barranii sp. nov. associated with legumes native to Canada are symbionts of soybeans and belong to different subspecies (subsp. barranii subsp. nov. and subsp. apii subsp. nov.) and symbiovars (sv. glycinearum and sv. septentrionale).</title>
        <authorList>
            <person name="Bromfield E.S.P."/>
            <person name="Cloutier S."/>
            <person name="Wasai-Hara S."/>
            <person name="Minamisawa K."/>
        </authorList>
    </citation>
    <scope>NUCLEOTIDE SEQUENCE [LARGE SCALE GENOMIC DNA]</scope>
    <source>
        <strain evidence="4">323S2</strain>
        <plasmid evidence="3 4">pBb323S2b</plasmid>
    </source>
</reference>
<dbReference type="RefSeq" id="WP_038381032.1">
    <property type="nucleotide sequence ID" value="NZ_CP049701.1"/>
</dbReference>
<proteinExistence type="predicted"/>
<dbReference type="NCBIfam" id="NF033545">
    <property type="entry name" value="transpos_IS630"/>
    <property type="match status" value="1"/>
</dbReference>